<proteinExistence type="predicted"/>
<sequence>MQLQGSSVALSTDRLVLRSFVESDFPGYAAYHSLQDVYRYLYKAPPTGDALVEKFLKILSASFTQDGDIYRLAAVRKDDEALLGEVLLKLASKDALQGEVGYVFNPTFAGNGYATEAVAAVIGIGFSEFGFHRIFARLDAANKGSVGVVERLGLRREAHLIENDRFNDVWGDEYIYAVLAKEWKSRAVSTAPAW</sequence>
<feature type="domain" description="N-acetyltransferase" evidence="1">
    <location>
        <begin position="15"/>
        <end position="181"/>
    </location>
</feature>
<reference evidence="2" key="1">
    <citation type="journal article" date="2014" name="Int. J. Syst. Evol. Microbiol.">
        <title>Complete genome sequence of Corynebacterium casei LMG S-19264T (=DSM 44701T), isolated from a smear-ripened cheese.</title>
        <authorList>
            <consortium name="US DOE Joint Genome Institute (JGI-PGF)"/>
            <person name="Walter F."/>
            <person name="Albersmeier A."/>
            <person name="Kalinowski J."/>
            <person name="Ruckert C."/>
        </authorList>
    </citation>
    <scope>NUCLEOTIDE SEQUENCE</scope>
    <source>
        <strain evidence="2">CGMCC 1.15082</strain>
    </source>
</reference>
<dbReference type="GO" id="GO:0016747">
    <property type="term" value="F:acyltransferase activity, transferring groups other than amino-acyl groups"/>
    <property type="evidence" value="ECO:0007669"/>
    <property type="project" value="InterPro"/>
</dbReference>
<organism evidence="2 3">
    <name type="scientific">Brucella endophytica</name>
    <dbReference type="NCBI Taxonomy" id="1963359"/>
    <lineage>
        <taxon>Bacteria</taxon>
        <taxon>Pseudomonadati</taxon>
        <taxon>Pseudomonadota</taxon>
        <taxon>Alphaproteobacteria</taxon>
        <taxon>Hyphomicrobiales</taxon>
        <taxon>Brucellaceae</taxon>
        <taxon>Brucella/Ochrobactrum group</taxon>
        <taxon>Brucella</taxon>
    </lineage>
</organism>
<protein>
    <submittedName>
        <fullName evidence="2">Acetyltransferase</fullName>
    </submittedName>
</protein>
<dbReference type="PANTHER" id="PTHR43792">
    <property type="entry name" value="GNAT FAMILY, PUTATIVE (AFU_ORTHOLOGUE AFUA_3G00765)-RELATED-RELATED"/>
    <property type="match status" value="1"/>
</dbReference>
<gene>
    <name evidence="2" type="ORF">GCM10011491_20080</name>
</gene>
<dbReference type="EMBL" id="BMHH01000007">
    <property type="protein sequence ID" value="GGA92067.1"/>
    <property type="molecule type" value="Genomic_DNA"/>
</dbReference>
<dbReference type="Pfam" id="PF13302">
    <property type="entry name" value="Acetyltransf_3"/>
    <property type="match status" value="1"/>
</dbReference>
<dbReference type="SUPFAM" id="SSF55729">
    <property type="entry name" value="Acyl-CoA N-acyltransferases (Nat)"/>
    <property type="match status" value="1"/>
</dbReference>
<keyword evidence="3" id="KW-1185">Reference proteome</keyword>
<dbReference type="InterPro" id="IPR016181">
    <property type="entry name" value="Acyl_CoA_acyltransferase"/>
</dbReference>
<evidence type="ECO:0000313" key="3">
    <source>
        <dbReference type="Proteomes" id="UP000646478"/>
    </source>
</evidence>
<accession>A0A916WF78</accession>
<dbReference type="Proteomes" id="UP000646478">
    <property type="component" value="Unassembled WGS sequence"/>
</dbReference>
<dbReference type="PANTHER" id="PTHR43792:SF1">
    <property type="entry name" value="N-ACETYLTRANSFERASE DOMAIN-CONTAINING PROTEIN"/>
    <property type="match status" value="1"/>
</dbReference>
<dbReference type="RefSeq" id="WP_188824041.1">
    <property type="nucleotide sequence ID" value="NZ_BMHH01000007.1"/>
</dbReference>
<evidence type="ECO:0000259" key="1">
    <source>
        <dbReference type="PROSITE" id="PS51186"/>
    </source>
</evidence>
<dbReference type="Gene3D" id="3.40.630.30">
    <property type="match status" value="1"/>
</dbReference>
<name>A0A916WF78_9HYPH</name>
<dbReference type="InterPro" id="IPR051531">
    <property type="entry name" value="N-acetyltransferase"/>
</dbReference>
<reference evidence="2" key="2">
    <citation type="submission" date="2020-09" db="EMBL/GenBank/DDBJ databases">
        <authorList>
            <person name="Sun Q."/>
            <person name="Zhou Y."/>
        </authorList>
    </citation>
    <scope>NUCLEOTIDE SEQUENCE</scope>
    <source>
        <strain evidence="2">CGMCC 1.15082</strain>
    </source>
</reference>
<comment type="caution">
    <text evidence="2">The sequence shown here is derived from an EMBL/GenBank/DDBJ whole genome shotgun (WGS) entry which is preliminary data.</text>
</comment>
<dbReference type="InterPro" id="IPR000182">
    <property type="entry name" value="GNAT_dom"/>
</dbReference>
<dbReference type="PROSITE" id="PS51186">
    <property type="entry name" value="GNAT"/>
    <property type="match status" value="1"/>
</dbReference>
<dbReference type="AlphaFoldDB" id="A0A916WF78"/>
<evidence type="ECO:0000313" key="2">
    <source>
        <dbReference type="EMBL" id="GGA92067.1"/>
    </source>
</evidence>